<accession>A0A917JJ29</accession>
<comment type="function">
    <text evidence="3 4">Together with the chaperonin GroEL, plays an essential role in assisting protein folding. The GroEL-GroES system forms a nano-cage that allows encapsulation of the non-native substrate proteins and provides a physical environment optimized to promote and accelerate protein folding. GroES binds to the apical surface of the GroEL ring, thereby capping the opening of the GroEL channel.</text>
</comment>
<dbReference type="InterPro" id="IPR011032">
    <property type="entry name" value="GroES-like_sf"/>
</dbReference>
<gene>
    <name evidence="3 5" type="primary">groES</name>
    <name evidence="3" type="synonym">groS</name>
    <name evidence="5" type="ORF">GCM10011482_23860</name>
</gene>
<dbReference type="Gene3D" id="2.30.33.40">
    <property type="entry name" value="GroES chaperonin"/>
    <property type="match status" value="1"/>
</dbReference>
<dbReference type="AlphaFoldDB" id="A0A917JJ29"/>
<reference evidence="5" key="1">
    <citation type="journal article" date="2014" name="Int. J. Syst. Evol. Microbiol.">
        <title>Complete genome sequence of Corynebacterium casei LMG S-19264T (=DSM 44701T), isolated from a smear-ripened cheese.</title>
        <authorList>
            <consortium name="US DOE Joint Genome Institute (JGI-PGF)"/>
            <person name="Walter F."/>
            <person name="Albersmeier A."/>
            <person name="Kalinowski J."/>
            <person name="Ruckert C."/>
        </authorList>
    </citation>
    <scope>NUCLEOTIDE SEQUENCE</scope>
    <source>
        <strain evidence="5">CCM 8433</strain>
    </source>
</reference>
<dbReference type="InterPro" id="IPR018369">
    <property type="entry name" value="Chaprnonin_Cpn10_CS"/>
</dbReference>
<dbReference type="PRINTS" id="PR00297">
    <property type="entry name" value="CHAPERONIN10"/>
</dbReference>
<proteinExistence type="inferred from homology"/>
<dbReference type="SUPFAM" id="SSF50129">
    <property type="entry name" value="GroES-like"/>
    <property type="match status" value="1"/>
</dbReference>
<keyword evidence="3" id="KW-0963">Cytoplasm</keyword>
<evidence type="ECO:0000256" key="3">
    <source>
        <dbReference type="HAMAP-Rule" id="MF_00580"/>
    </source>
</evidence>
<name>A0A917JJ29_9ENTE</name>
<protein>
    <recommendedName>
        <fullName evidence="3">Co-chaperonin GroES</fullName>
    </recommendedName>
    <alternativeName>
        <fullName evidence="3">10 kDa chaperonin</fullName>
    </alternativeName>
    <alternativeName>
        <fullName evidence="3">Chaperonin-10</fullName>
        <shortName evidence="3">Cpn10</shortName>
    </alternativeName>
</protein>
<evidence type="ECO:0000256" key="4">
    <source>
        <dbReference type="RuleBase" id="RU000535"/>
    </source>
</evidence>
<comment type="subcellular location">
    <subcellularLocation>
        <location evidence="3">Cytoplasm</location>
    </subcellularLocation>
</comment>
<evidence type="ECO:0000256" key="2">
    <source>
        <dbReference type="ARBA" id="ARBA00023186"/>
    </source>
</evidence>
<sequence length="94" mass="10184">MLRPLGDRVLVEVAQEQEQTISGFVLASSAKEKPQTGTIIAVGEGRLLDSGELAPVPVKVGETVLFEKYAGSEVKYEGQEYMIFSVKDIIAVVE</sequence>
<comment type="subunit">
    <text evidence="3">Heptamer of 7 subunits arranged in a ring. Interacts with the chaperonin GroEL.</text>
</comment>
<dbReference type="InterPro" id="IPR037124">
    <property type="entry name" value="Chaperonin_GroES_sf"/>
</dbReference>
<keyword evidence="6" id="KW-1185">Reference proteome</keyword>
<dbReference type="GO" id="GO:0005524">
    <property type="term" value="F:ATP binding"/>
    <property type="evidence" value="ECO:0007669"/>
    <property type="project" value="InterPro"/>
</dbReference>
<dbReference type="FunFam" id="2.30.33.40:FF:000001">
    <property type="entry name" value="10 kDa chaperonin"/>
    <property type="match status" value="1"/>
</dbReference>
<dbReference type="EMBL" id="BMDT01000015">
    <property type="protein sequence ID" value="GGI66732.1"/>
    <property type="molecule type" value="Genomic_DNA"/>
</dbReference>
<dbReference type="GO" id="GO:0051082">
    <property type="term" value="F:unfolded protein binding"/>
    <property type="evidence" value="ECO:0007669"/>
    <property type="project" value="TreeGrafter"/>
</dbReference>
<dbReference type="PROSITE" id="PS00681">
    <property type="entry name" value="CHAPERONINS_CPN10"/>
    <property type="match status" value="1"/>
</dbReference>
<dbReference type="RefSeq" id="WP_188368550.1">
    <property type="nucleotide sequence ID" value="NZ_BMDT01000015.1"/>
</dbReference>
<reference evidence="5" key="2">
    <citation type="submission" date="2020-09" db="EMBL/GenBank/DDBJ databases">
        <authorList>
            <person name="Sun Q."/>
            <person name="Sedlacek I."/>
        </authorList>
    </citation>
    <scope>NUCLEOTIDE SEQUENCE</scope>
    <source>
        <strain evidence="5">CCM 8433</strain>
    </source>
</reference>
<dbReference type="SMART" id="SM00883">
    <property type="entry name" value="Cpn10"/>
    <property type="match status" value="1"/>
</dbReference>
<evidence type="ECO:0000313" key="6">
    <source>
        <dbReference type="Proteomes" id="UP000622610"/>
    </source>
</evidence>
<comment type="caution">
    <text evidence="5">The sequence shown here is derived from an EMBL/GenBank/DDBJ whole genome shotgun (WGS) entry which is preliminary data.</text>
</comment>
<comment type="similarity">
    <text evidence="1 3 4">Belongs to the GroES chaperonin family.</text>
</comment>
<dbReference type="InterPro" id="IPR020818">
    <property type="entry name" value="Chaperonin_GroES"/>
</dbReference>
<dbReference type="Pfam" id="PF00166">
    <property type="entry name" value="Cpn10"/>
    <property type="match status" value="1"/>
</dbReference>
<dbReference type="GO" id="GO:0005737">
    <property type="term" value="C:cytoplasm"/>
    <property type="evidence" value="ECO:0007669"/>
    <property type="project" value="UniProtKB-SubCell"/>
</dbReference>
<evidence type="ECO:0000256" key="1">
    <source>
        <dbReference type="ARBA" id="ARBA00006975"/>
    </source>
</evidence>
<dbReference type="NCBIfam" id="NF001534">
    <property type="entry name" value="PRK00364.2-5"/>
    <property type="match status" value="1"/>
</dbReference>
<evidence type="ECO:0000313" key="5">
    <source>
        <dbReference type="EMBL" id="GGI66732.1"/>
    </source>
</evidence>
<keyword evidence="2 3" id="KW-0143">Chaperone</keyword>
<dbReference type="GO" id="GO:0044183">
    <property type="term" value="F:protein folding chaperone"/>
    <property type="evidence" value="ECO:0007669"/>
    <property type="project" value="InterPro"/>
</dbReference>
<dbReference type="GO" id="GO:0046872">
    <property type="term" value="F:metal ion binding"/>
    <property type="evidence" value="ECO:0007669"/>
    <property type="project" value="TreeGrafter"/>
</dbReference>
<dbReference type="PANTHER" id="PTHR10772:SF58">
    <property type="entry name" value="CO-CHAPERONIN GROES"/>
    <property type="match status" value="1"/>
</dbReference>
<dbReference type="Proteomes" id="UP000622610">
    <property type="component" value="Unassembled WGS sequence"/>
</dbReference>
<organism evidence="5 6">
    <name type="scientific">Enterococcus alcedinis</name>
    <dbReference type="NCBI Taxonomy" id="1274384"/>
    <lineage>
        <taxon>Bacteria</taxon>
        <taxon>Bacillati</taxon>
        <taxon>Bacillota</taxon>
        <taxon>Bacilli</taxon>
        <taxon>Lactobacillales</taxon>
        <taxon>Enterococcaceae</taxon>
        <taxon>Enterococcus</taxon>
    </lineage>
</organism>
<dbReference type="GO" id="GO:0051087">
    <property type="term" value="F:protein-folding chaperone binding"/>
    <property type="evidence" value="ECO:0007669"/>
    <property type="project" value="TreeGrafter"/>
</dbReference>
<dbReference type="NCBIfam" id="NF001531">
    <property type="entry name" value="PRK00364.2-2"/>
    <property type="match status" value="1"/>
</dbReference>
<dbReference type="PANTHER" id="PTHR10772">
    <property type="entry name" value="10 KDA HEAT SHOCK PROTEIN"/>
    <property type="match status" value="1"/>
</dbReference>
<dbReference type="CDD" id="cd00320">
    <property type="entry name" value="cpn10"/>
    <property type="match status" value="1"/>
</dbReference>
<dbReference type="HAMAP" id="MF_00580">
    <property type="entry name" value="CH10"/>
    <property type="match status" value="1"/>
</dbReference>
<dbReference type="NCBIfam" id="NF001533">
    <property type="entry name" value="PRK00364.2-4"/>
    <property type="match status" value="1"/>
</dbReference>